<dbReference type="InterPro" id="IPR017853">
    <property type="entry name" value="GH"/>
</dbReference>
<dbReference type="GO" id="GO:0000272">
    <property type="term" value="P:polysaccharide catabolic process"/>
    <property type="evidence" value="ECO:0007669"/>
    <property type="project" value="InterPro"/>
</dbReference>
<evidence type="ECO:0000256" key="3">
    <source>
        <dbReference type="RuleBase" id="RU361153"/>
    </source>
</evidence>
<feature type="signal peptide" evidence="4">
    <location>
        <begin position="1"/>
        <end position="23"/>
    </location>
</feature>
<dbReference type="EMBL" id="SDLO01000005">
    <property type="protein sequence ID" value="TDK91272.1"/>
    <property type="molecule type" value="Genomic_DNA"/>
</dbReference>
<dbReference type="Gene3D" id="3.20.20.80">
    <property type="entry name" value="Glycosidases"/>
    <property type="match status" value="1"/>
</dbReference>
<dbReference type="InterPro" id="IPR051923">
    <property type="entry name" value="Glycosyl_Hydrolase_39"/>
</dbReference>
<evidence type="ECO:0000313" key="7">
    <source>
        <dbReference type="Proteomes" id="UP000294929"/>
    </source>
</evidence>
<evidence type="ECO:0000256" key="2">
    <source>
        <dbReference type="ARBA" id="ARBA00023295"/>
    </source>
</evidence>
<evidence type="ECO:0000259" key="5">
    <source>
        <dbReference type="Pfam" id="PF00150"/>
    </source>
</evidence>
<dbReference type="Pfam" id="PF00150">
    <property type="entry name" value="Cellulase"/>
    <property type="match status" value="1"/>
</dbReference>
<dbReference type="PANTHER" id="PTHR12631">
    <property type="entry name" value="ALPHA-L-IDURONIDASE"/>
    <property type="match status" value="1"/>
</dbReference>
<dbReference type="GO" id="GO:0004553">
    <property type="term" value="F:hydrolase activity, hydrolyzing O-glycosyl compounds"/>
    <property type="evidence" value="ECO:0007669"/>
    <property type="project" value="InterPro"/>
</dbReference>
<dbReference type="AlphaFoldDB" id="A0A4R5WKR5"/>
<protein>
    <recommendedName>
        <fullName evidence="5">Glycoside hydrolase family 5 domain-containing protein</fullName>
    </recommendedName>
</protein>
<feature type="chain" id="PRO_5039554469" description="Glycoside hydrolase family 5 domain-containing protein" evidence="4">
    <location>
        <begin position="24"/>
        <end position="361"/>
    </location>
</feature>
<evidence type="ECO:0000256" key="4">
    <source>
        <dbReference type="SAM" id="SignalP"/>
    </source>
</evidence>
<evidence type="ECO:0000256" key="1">
    <source>
        <dbReference type="ARBA" id="ARBA00022801"/>
    </source>
</evidence>
<dbReference type="Proteomes" id="UP000294929">
    <property type="component" value="Unassembled WGS sequence"/>
</dbReference>
<dbReference type="SUPFAM" id="SSF51445">
    <property type="entry name" value="(Trans)glycosidases"/>
    <property type="match status" value="1"/>
</dbReference>
<proteinExistence type="inferred from homology"/>
<dbReference type="PANTHER" id="PTHR12631:SF10">
    <property type="entry name" value="BETA-XYLOSIDASE-LIKE PROTEIN-RELATED"/>
    <property type="match status" value="1"/>
</dbReference>
<keyword evidence="4" id="KW-0732">Signal</keyword>
<keyword evidence="2 3" id="KW-0326">Glycosidase</keyword>
<evidence type="ECO:0000313" key="6">
    <source>
        <dbReference type="EMBL" id="TDK91272.1"/>
    </source>
</evidence>
<accession>A0A4R5WKR5</accession>
<name>A0A4R5WKR5_MYCMU</name>
<sequence length="361" mass="37745">MERTLRNALKIAAAVFTVAAVSAAATETLANSPATIPFIPTGISQSASSVGFADSDVYGMNADDINHTFDLMSATGVRTVRIIIPWAGIEGTQGSFNWGQVDTVVGAANARHMSVVGAIVATPAWAVAPGAIPISSPPASAAVYGDFAGAVAAHYRGRVDAYEIWNEPNAVMSWTSGPQGPEPAVYADMLKASYPKIKAADRGAVVIGGVVGAVVSFGSLTLDPVTFIQRMYAAGAAGSFDALSFHPYHYNLKFSAGAGVPNSPLSQTDGIHQAMAANGDGGKKIWATEYGEPNSAVDEATQADYIRDFLAKWRTLPYAGPSYIYTTRDRVTGSSNPEESIGVYRSDWTPKPAQAAVKAMT</sequence>
<dbReference type="RefSeq" id="WP_133426225.1">
    <property type="nucleotide sequence ID" value="NZ_SDLO01000005.1"/>
</dbReference>
<comment type="caution">
    <text evidence="6">The sequence shown here is derived from an EMBL/GenBank/DDBJ whole genome shotgun (WGS) entry which is preliminary data.</text>
</comment>
<gene>
    <name evidence="6" type="ORF">EUA03_08305</name>
</gene>
<keyword evidence="1 3" id="KW-0378">Hydrolase</keyword>
<dbReference type="InterPro" id="IPR001547">
    <property type="entry name" value="Glyco_hydro_5"/>
</dbReference>
<organism evidence="6 7">
    <name type="scientific">Mycolicibacterium mucogenicum</name>
    <name type="common">Mycobacterium mucogenicum</name>
    <dbReference type="NCBI Taxonomy" id="56689"/>
    <lineage>
        <taxon>Bacteria</taxon>
        <taxon>Bacillati</taxon>
        <taxon>Actinomycetota</taxon>
        <taxon>Actinomycetes</taxon>
        <taxon>Mycobacteriales</taxon>
        <taxon>Mycobacteriaceae</taxon>
        <taxon>Mycolicibacterium</taxon>
    </lineage>
</organism>
<reference evidence="6 7" key="1">
    <citation type="submission" date="2019-01" db="EMBL/GenBank/DDBJ databases">
        <title>High-quality-draft genome sequences of five non-tuberculosis mycobacteriaceae isolated from a nosocomial environment.</title>
        <authorList>
            <person name="Tiago I."/>
            <person name="Alarico S."/>
            <person name="Pereira S.G."/>
            <person name="Coelho C."/>
            <person name="Maranha A."/>
            <person name="Empadinhas N."/>
        </authorList>
    </citation>
    <scope>NUCLEOTIDE SEQUENCE [LARGE SCALE GENOMIC DNA]</scope>
    <source>
        <strain evidence="6 7">24AIII</strain>
    </source>
</reference>
<feature type="domain" description="Glycoside hydrolase family 5" evidence="5">
    <location>
        <begin position="58"/>
        <end position="310"/>
    </location>
</feature>
<comment type="similarity">
    <text evidence="3">Belongs to the glycosyl hydrolase 5 (cellulase A) family.</text>
</comment>